<sequence>MLKGKALNVTQTYNAEAQEYLSKAVKLDPKLVEGWVQLGESYWKQGDISDAKNCFEGALSHSKDKVALRNLSMVLRQLGSDAAERGRFIAESVEKAKEALQLDIKDGTSWLILGNAYLSQFFMGGQNPKIVKLCFSAYQQAERDPVANCNPDLHYNRAMAYKYQEDYQLALTGFARALALDPSWGMPKQQERELMQYLTQLHDLMQRKGKLRAKKLHAMVNSIRESDLGPYSGGSYTGANGTVVTLTKCTLGDLQPGVNVEKVVLGKVVCSLNTADRVPFIFCLLDKTSTCFAVTVYNMADGQGVKIGDSVAIAEPFLQIVDVAFGKLELNYKSIRVDSPLVMVVNGRKLGAEKQALTSLSLVAKSE</sequence>
<dbReference type="SUPFAM" id="SSF48452">
    <property type="entry name" value="TPR-like"/>
    <property type="match status" value="1"/>
</dbReference>
<dbReference type="AlphaFoldDB" id="A0AAD9KZP6"/>
<keyword evidence="8" id="KW-1185">Reference proteome</keyword>
<proteinExistence type="inferred from homology"/>
<keyword evidence="1" id="KW-0677">Repeat</keyword>
<evidence type="ECO:0000256" key="3">
    <source>
        <dbReference type="ARBA" id="ARBA00038210"/>
    </source>
</evidence>
<gene>
    <name evidence="7" type="ORF">NP493_447g01045</name>
</gene>
<evidence type="ECO:0000256" key="4">
    <source>
        <dbReference type="ARBA" id="ARBA00039307"/>
    </source>
</evidence>
<dbReference type="Gene3D" id="2.40.50.550">
    <property type="match status" value="1"/>
</dbReference>
<dbReference type="Proteomes" id="UP001209878">
    <property type="component" value="Unassembled WGS sequence"/>
</dbReference>
<keyword evidence="2 5" id="KW-0802">TPR repeat</keyword>
<dbReference type="InterPro" id="IPR032076">
    <property type="entry name" value="TTC5_OB"/>
</dbReference>
<feature type="repeat" description="TPR" evidence="5">
    <location>
        <begin position="151"/>
        <end position="184"/>
    </location>
</feature>
<comment type="similarity">
    <text evidence="3">Belongs to the APC3/CDC27 family.</text>
</comment>
<dbReference type="Pfam" id="PF13432">
    <property type="entry name" value="TPR_16"/>
    <property type="match status" value="1"/>
</dbReference>
<evidence type="ECO:0000256" key="5">
    <source>
        <dbReference type="PROSITE-ProRule" id="PRU00339"/>
    </source>
</evidence>
<comment type="caution">
    <text evidence="7">The sequence shown here is derived from an EMBL/GenBank/DDBJ whole genome shotgun (WGS) entry which is preliminary data.</text>
</comment>
<name>A0AAD9KZP6_RIDPI</name>
<feature type="repeat" description="TPR" evidence="5">
    <location>
        <begin position="32"/>
        <end position="65"/>
    </location>
</feature>
<feature type="domain" description="Tetratricopeptide repeat protein 5 OB fold" evidence="6">
    <location>
        <begin position="246"/>
        <end position="357"/>
    </location>
</feature>
<evidence type="ECO:0000313" key="8">
    <source>
        <dbReference type="Proteomes" id="UP001209878"/>
    </source>
</evidence>
<dbReference type="Gene3D" id="1.25.40.10">
    <property type="entry name" value="Tetratricopeptide repeat domain"/>
    <property type="match status" value="1"/>
</dbReference>
<evidence type="ECO:0000313" key="7">
    <source>
        <dbReference type="EMBL" id="KAK2180329.1"/>
    </source>
</evidence>
<reference evidence="7" key="1">
    <citation type="journal article" date="2023" name="Mol. Biol. Evol.">
        <title>Third-Generation Sequencing Reveals the Adaptive Role of the Epigenome in Three Deep-Sea Polychaetes.</title>
        <authorList>
            <person name="Perez M."/>
            <person name="Aroh O."/>
            <person name="Sun Y."/>
            <person name="Lan Y."/>
            <person name="Juniper S.K."/>
            <person name="Young C.R."/>
            <person name="Angers B."/>
            <person name="Qian P.Y."/>
        </authorList>
    </citation>
    <scope>NUCLEOTIDE SEQUENCE</scope>
    <source>
        <strain evidence="7">R07B-5</strain>
    </source>
</reference>
<dbReference type="PROSITE" id="PS50005">
    <property type="entry name" value="TPR"/>
    <property type="match status" value="2"/>
</dbReference>
<dbReference type="Pfam" id="PF16669">
    <property type="entry name" value="TTC5_OB"/>
    <property type="match status" value="1"/>
</dbReference>
<dbReference type="InterPro" id="IPR013105">
    <property type="entry name" value="TPR_2"/>
</dbReference>
<dbReference type="InterPro" id="IPR019734">
    <property type="entry name" value="TPR_rpt"/>
</dbReference>
<dbReference type="PANTHER" id="PTHR12558">
    <property type="entry name" value="CELL DIVISION CYCLE 16,23,27"/>
    <property type="match status" value="1"/>
</dbReference>
<evidence type="ECO:0000256" key="1">
    <source>
        <dbReference type="ARBA" id="ARBA00022737"/>
    </source>
</evidence>
<dbReference type="Pfam" id="PF07719">
    <property type="entry name" value="TPR_2"/>
    <property type="match status" value="1"/>
</dbReference>
<evidence type="ECO:0000256" key="2">
    <source>
        <dbReference type="ARBA" id="ARBA00022803"/>
    </source>
</evidence>
<protein>
    <recommendedName>
        <fullName evidence="4">Cell division cycle protein 27 homolog</fullName>
    </recommendedName>
</protein>
<dbReference type="EMBL" id="JAODUO010000447">
    <property type="protein sequence ID" value="KAK2180329.1"/>
    <property type="molecule type" value="Genomic_DNA"/>
</dbReference>
<dbReference type="PANTHER" id="PTHR12558:SF13">
    <property type="entry name" value="CELL DIVISION CYCLE PROTEIN 27 HOMOLOG"/>
    <property type="match status" value="1"/>
</dbReference>
<organism evidence="7 8">
    <name type="scientific">Ridgeia piscesae</name>
    <name type="common">Tubeworm</name>
    <dbReference type="NCBI Taxonomy" id="27915"/>
    <lineage>
        <taxon>Eukaryota</taxon>
        <taxon>Metazoa</taxon>
        <taxon>Spiralia</taxon>
        <taxon>Lophotrochozoa</taxon>
        <taxon>Annelida</taxon>
        <taxon>Polychaeta</taxon>
        <taxon>Sedentaria</taxon>
        <taxon>Canalipalpata</taxon>
        <taxon>Sabellida</taxon>
        <taxon>Siboglinidae</taxon>
        <taxon>Ridgeia</taxon>
    </lineage>
</organism>
<dbReference type="InterPro" id="IPR038645">
    <property type="entry name" value="TTC5_OB_sf"/>
</dbReference>
<evidence type="ECO:0000259" key="6">
    <source>
        <dbReference type="Pfam" id="PF16669"/>
    </source>
</evidence>
<dbReference type="InterPro" id="IPR011990">
    <property type="entry name" value="TPR-like_helical_dom_sf"/>
</dbReference>
<dbReference type="SMART" id="SM00028">
    <property type="entry name" value="TPR"/>
    <property type="match status" value="2"/>
</dbReference>
<accession>A0AAD9KZP6</accession>